<dbReference type="EMBL" id="CP138901">
    <property type="protein sequence ID" value="WPK27797.1"/>
    <property type="molecule type" value="Genomic_DNA"/>
</dbReference>
<feature type="transmembrane region" description="Helical" evidence="2">
    <location>
        <begin position="48"/>
        <end position="67"/>
    </location>
</feature>
<sequence length="434" mass="48974">MSFVWHTNSLGEVVSQQGNPVTLGHGETLSAGMIVLVSRTNQAGRTTLSSIILAMMIMVSSVFAGPIELVIPTDRPDPSDAVTPIITTMSETTCEPNSIDTQNDNGALVLYSDRPTETAPVSTNDIDMLSESDSDETELFDTRRRPKRRAARAAEQMFKEFASDYHSDNYNRRKTTHSKLSRVRFLRSLERISQSGGIVMNHTDDTDDENHETEVDLKPEEHIKIRRVVDKSMKEEDINWPVTLSMSADYDLNAPRNYKEAMKLMSKEKWIAACDAEMRAHEVNKTWTLVPRPKDRKPLGCMWIFKTKDNGQAKARVVVFGNHQKEGIDYTETFSPTIRFTSLRLALAIAAKQNLVVKQMDVTTAFLNGTLNEEIYMLQPEGYKVPKKEKYVLKLNKSLYGLKQAPMVWNQTIADVIQKSGFSHSTADPCIFTI</sequence>
<evidence type="ECO:0000256" key="2">
    <source>
        <dbReference type="SAM" id="Phobius"/>
    </source>
</evidence>
<evidence type="ECO:0000313" key="4">
    <source>
        <dbReference type="EMBL" id="WPK27797.1"/>
    </source>
</evidence>
<dbReference type="Proteomes" id="UP001338582">
    <property type="component" value="Chromosome 8"/>
</dbReference>
<gene>
    <name evidence="4" type="ORF">PUMCH_005198</name>
</gene>
<feature type="region of interest" description="Disordered" evidence="1">
    <location>
        <begin position="117"/>
        <end position="147"/>
    </location>
</feature>
<dbReference type="GeneID" id="88176256"/>
<organism evidence="4 5">
    <name type="scientific">Australozyma saopauloensis</name>
    <dbReference type="NCBI Taxonomy" id="291208"/>
    <lineage>
        <taxon>Eukaryota</taxon>
        <taxon>Fungi</taxon>
        <taxon>Dikarya</taxon>
        <taxon>Ascomycota</taxon>
        <taxon>Saccharomycotina</taxon>
        <taxon>Pichiomycetes</taxon>
        <taxon>Metschnikowiaceae</taxon>
        <taxon>Australozyma</taxon>
    </lineage>
</organism>
<keyword evidence="2" id="KW-1133">Transmembrane helix</keyword>
<dbReference type="AlphaFoldDB" id="A0AAX4HGQ9"/>
<dbReference type="Pfam" id="PF07727">
    <property type="entry name" value="RVT_2"/>
    <property type="match status" value="1"/>
</dbReference>
<name>A0AAX4HGQ9_9ASCO</name>
<keyword evidence="2" id="KW-0812">Transmembrane</keyword>
<keyword evidence="2" id="KW-0472">Membrane</keyword>
<feature type="compositionally biased region" description="Acidic residues" evidence="1">
    <location>
        <begin position="128"/>
        <end position="139"/>
    </location>
</feature>
<proteinExistence type="predicted"/>
<dbReference type="RefSeq" id="XP_062880173.1">
    <property type="nucleotide sequence ID" value="XM_063024103.1"/>
</dbReference>
<reference evidence="4 5" key="1">
    <citation type="submission" date="2023-10" db="EMBL/GenBank/DDBJ databases">
        <title>Draft Genome Sequence of Candida saopaulonensis from a very Premature Infant with Sepsis.</title>
        <authorList>
            <person name="Ning Y."/>
            <person name="Dai R."/>
            <person name="Xiao M."/>
            <person name="Xu Y."/>
            <person name="Yan Q."/>
            <person name="Zhang L."/>
        </authorList>
    </citation>
    <scope>NUCLEOTIDE SEQUENCE [LARGE SCALE GENOMIC DNA]</scope>
    <source>
        <strain evidence="4 5">19XY460</strain>
    </source>
</reference>
<evidence type="ECO:0000259" key="3">
    <source>
        <dbReference type="Pfam" id="PF07727"/>
    </source>
</evidence>
<feature type="domain" description="Reverse transcriptase Ty1/copia-type" evidence="3">
    <location>
        <begin position="284"/>
        <end position="432"/>
    </location>
</feature>
<keyword evidence="5" id="KW-1185">Reference proteome</keyword>
<dbReference type="InterPro" id="IPR013103">
    <property type="entry name" value="RVT_2"/>
</dbReference>
<protein>
    <recommendedName>
        <fullName evidence="3">Reverse transcriptase Ty1/copia-type domain-containing protein</fullName>
    </recommendedName>
</protein>
<dbReference type="KEGG" id="asau:88176256"/>
<evidence type="ECO:0000256" key="1">
    <source>
        <dbReference type="SAM" id="MobiDB-lite"/>
    </source>
</evidence>
<accession>A0AAX4HGQ9</accession>
<evidence type="ECO:0000313" key="5">
    <source>
        <dbReference type="Proteomes" id="UP001338582"/>
    </source>
</evidence>